<dbReference type="EMBL" id="BFAD01000002">
    <property type="protein sequence ID" value="GBE79324.1"/>
    <property type="molecule type" value="Genomic_DNA"/>
</dbReference>
<sequence length="316" mass="33384">MSTIVDVSGRLGEYMLKGWVLTDNICPKCSKVPLMRSPSSPIISFCANCDAGPPSAAQPQAVDNSGLPGPSLRSSRSGSSSSDQSRSSTPPTEISNAPSSAIFVPPIETEEMLRRRQQSDTASAEIGKRMLRGWAMLADECPNPTCYGIPLVRPPNAGTGRDPRKECVICGTVYVDQKDAFGQDRLVTYNSNSVHDRQPTIIAAPPAPQAATSPVMTRGKATQIPQPQLVRSPPLQVLQPGAAHVATTSTVSALDASADSLVLSLHALSERLNILSGGSIVDPSLIAQTADAISKVSQALTQVKQLQWSEHLAHSA</sequence>
<proteinExistence type="predicted"/>
<dbReference type="OrthoDB" id="28939at2759"/>
<feature type="region of interest" description="Disordered" evidence="1">
    <location>
        <begin position="54"/>
        <end position="101"/>
    </location>
</feature>
<dbReference type="STRING" id="139825.A0A401GAX6"/>
<dbReference type="InParanoid" id="A0A401GAX6"/>
<evidence type="ECO:0000313" key="3">
    <source>
        <dbReference type="Proteomes" id="UP000287166"/>
    </source>
</evidence>
<organism evidence="2 3">
    <name type="scientific">Sparassis crispa</name>
    <dbReference type="NCBI Taxonomy" id="139825"/>
    <lineage>
        <taxon>Eukaryota</taxon>
        <taxon>Fungi</taxon>
        <taxon>Dikarya</taxon>
        <taxon>Basidiomycota</taxon>
        <taxon>Agaricomycotina</taxon>
        <taxon>Agaricomycetes</taxon>
        <taxon>Polyporales</taxon>
        <taxon>Sparassidaceae</taxon>
        <taxon>Sparassis</taxon>
    </lineage>
</organism>
<dbReference type="Proteomes" id="UP000287166">
    <property type="component" value="Unassembled WGS sequence"/>
</dbReference>
<comment type="caution">
    <text evidence="2">The sequence shown here is derived from an EMBL/GenBank/DDBJ whole genome shotgun (WGS) entry which is preliminary data.</text>
</comment>
<dbReference type="InterPro" id="IPR051888">
    <property type="entry name" value="UPF0148_domain"/>
</dbReference>
<feature type="compositionally biased region" description="Low complexity" evidence="1">
    <location>
        <begin position="65"/>
        <end position="88"/>
    </location>
</feature>
<dbReference type="InterPro" id="IPR009563">
    <property type="entry name" value="SSSCA1"/>
</dbReference>
<evidence type="ECO:0000313" key="2">
    <source>
        <dbReference type="EMBL" id="GBE79324.1"/>
    </source>
</evidence>
<dbReference type="PANTHER" id="PTHR16537:SF1">
    <property type="entry name" value="PROTEIN ZNRD2"/>
    <property type="match status" value="1"/>
</dbReference>
<dbReference type="AlphaFoldDB" id="A0A401GAX6"/>
<name>A0A401GAX6_9APHY</name>
<dbReference type="RefSeq" id="XP_027610237.1">
    <property type="nucleotide sequence ID" value="XM_027754436.1"/>
</dbReference>
<dbReference type="PANTHER" id="PTHR16537">
    <property type="entry name" value="SJOEGREN SYNDROME/SCLERODERMA AUTOANTIGEN 1"/>
    <property type="match status" value="1"/>
</dbReference>
<evidence type="ECO:0000256" key="1">
    <source>
        <dbReference type="SAM" id="MobiDB-lite"/>
    </source>
</evidence>
<feature type="compositionally biased region" description="Polar residues" evidence="1">
    <location>
        <begin position="89"/>
        <end position="99"/>
    </location>
</feature>
<reference evidence="2 3" key="1">
    <citation type="journal article" date="2018" name="Sci. Rep.">
        <title>Genome sequence of the cauliflower mushroom Sparassis crispa (Hanabiratake) and its association with beneficial usage.</title>
        <authorList>
            <person name="Kiyama R."/>
            <person name="Furutani Y."/>
            <person name="Kawaguchi K."/>
            <person name="Nakanishi T."/>
        </authorList>
    </citation>
    <scope>NUCLEOTIDE SEQUENCE [LARGE SCALE GENOMIC DNA]</scope>
</reference>
<dbReference type="Pfam" id="PF06677">
    <property type="entry name" value="Auto_anti-p27"/>
    <property type="match status" value="2"/>
</dbReference>
<keyword evidence="3" id="KW-1185">Reference proteome</keyword>
<protein>
    <submittedName>
        <fullName evidence="2">Uncharacterized protein</fullName>
    </submittedName>
</protein>
<accession>A0A401GAX6</accession>
<dbReference type="GeneID" id="38776241"/>
<gene>
    <name evidence="2" type="ORF">SCP_0205220</name>
</gene>